<dbReference type="AlphaFoldDB" id="A0A975IV35"/>
<evidence type="ECO:0000313" key="2">
    <source>
        <dbReference type="Proteomes" id="UP000676409"/>
    </source>
</evidence>
<gene>
    <name evidence="1" type="ORF">KCG34_17715</name>
</gene>
<name>A0A975IV35_9CAUL</name>
<dbReference type="Proteomes" id="UP000676409">
    <property type="component" value="Chromosome"/>
</dbReference>
<evidence type="ECO:0008006" key="3">
    <source>
        <dbReference type="Google" id="ProtNLM"/>
    </source>
</evidence>
<dbReference type="KEGG" id="caul:KCG34_17715"/>
<organism evidence="1 2">
    <name type="scientific">Phenylobacterium montanum</name>
    <dbReference type="NCBI Taxonomy" id="2823693"/>
    <lineage>
        <taxon>Bacteria</taxon>
        <taxon>Pseudomonadati</taxon>
        <taxon>Pseudomonadota</taxon>
        <taxon>Alphaproteobacteria</taxon>
        <taxon>Caulobacterales</taxon>
        <taxon>Caulobacteraceae</taxon>
        <taxon>Phenylobacterium</taxon>
    </lineage>
</organism>
<accession>A0A975IV35</accession>
<proteinExistence type="predicted"/>
<protein>
    <recommendedName>
        <fullName evidence="3">PAS domain-containing protein</fullName>
    </recommendedName>
</protein>
<dbReference type="RefSeq" id="WP_211936948.1">
    <property type="nucleotide sequence ID" value="NZ_CP073078.1"/>
</dbReference>
<dbReference type="EMBL" id="CP073078">
    <property type="protein sequence ID" value="QUD86896.1"/>
    <property type="molecule type" value="Genomic_DNA"/>
</dbReference>
<reference evidence="1" key="1">
    <citation type="submission" date="2021-04" db="EMBL/GenBank/DDBJ databases">
        <title>The complete genome sequence of Caulobacter sp. S6.</title>
        <authorList>
            <person name="Tang Y."/>
            <person name="Ouyang W."/>
            <person name="Liu Q."/>
            <person name="Huang B."/>
            <person name="Guo Z."/>
            <person name="Lei P."/>
        </authorList>
    </citation>
    <scope>NUCLEOTIDE SEQUENCE</scope>
    <source>
        <strain evidence="1">S6</strain>
    </source>
</reference>
<sequence length="142" mass="15559">MKHPFPVPSQLSPALARVDAYWRGLLRGNASMPFSDDARLTDLPDLAPQLLLVDVFERPERFRFSTVGAELAGDGLAGLFLDETTLDRPFEYLRAQCSATVEAGTPTGYRREAASGQAYSRLLLPLWGEGRISMLLGAVDFG</sequence>
<evidence type="ECO:0000313" key="1">
    <source>
        <dbReference type="EMBL" id="QUD86896.1"/>
    </source>
</evidence>
<keyword evidence="2" id="KW-1185">Reference proteome</keyword>